<feature type="transmembrane region" description="Helical" evidence="1">
    <location>
        <begin position="60"/>
        <end position="86"/>
    </location>
</feature>
<dbReference type="AlphaFoldDB" id="A0A919UP76"/>
<organism evidence="2 3">
    <name type="scientific">Acrocarpospora phusangensis</name>
    <dbReference type="NCBI Taxonomy" id="1070424"/>
    <lineage>
        <taxon>Bacteria</taxon>
        <taxon>Bacillati</taxon>
        <taxon>Actinomycetota</taxon>
        <taxon>Actinomycetes</taxon>
        <taxon>Streptosporangiales</taxon>
        <taxon>Streptosporangiaceae</taxon>
        <taxon>Acrocarpospora</taxon>
    </lineage>
</organism>
<comment type="caution">
    <text evidence="2">The sequence shown here is derived from an EMBL/GenBank/DDBJ whole genome shotgun (WGS) entry which is preliminary data.</text>
</comment>
<dbReference type="Proteomes" id="UP000640052">
    <property type="component" value="Unassembled WGS sequence"/>
</dbReference>
<feature type="transmembrane region" description="Helical" evidence="1">
    <location>
        <begin position="29"/>
        <end position="48"/>
    </location>
</feature>
<keyword evidence="1" id="KW-0812">Transmembrane</keyword>
<sequence length="127" mass="12556">MAVPVSFAGPIFWVLFAGLVPLVSPACPILGVSSTGLITGVLAVGAWWGSYVRLIPLGVWAGFVAGLVVAGLGFVSALFVMVLLMVVGPAGGTASAWVAGSGGIEVGAVFAFTAMFAFELIGVGLGG</sequence>
<evidence type="ECO:0000313" key="2">
    <source>
        <dbReference type="EMBL" id="GIH23360.1"/>
    </source>
</evidence>
<keyword evidence="3" id="KW-1185">Reference proteome</keyword>
<keyword evidence="1" id="KW-1133">Transmembrane helix</keyword>
<accession>A0A919UP76</accession>
<evidence type="ECO:0000313" key="3">
    <source>
        <dbReference type="Proteomes" id="UP000640052"/>
    </source>
</evidence>
<proteinExistence type="predicted"/>
<gene>
    <name evidence="2" type="ORF">Aph01nite_16700</name>
</gene>
<keyword evidence="1" id="KW-0472">Membrane</keyword>
<dbReference type="EMBL" id="BOOA01000009">
    <property type="protein sequence ID" value="GIH23360.1"/>
    <property type="molecule type" value="Genomic_DNA"/>
</dbReference>
<feature type="transmembrane region" description="Helical" evidence="1">
    <location>
        <begin position="106"/>
        <end position="126"/>
    </location>
</feature>
<reference evidence="2" key="1">
    <citation type="submission" date="2021-01" db="EMBL/GenBank/DDBJ databases">
        <title>Whole genome shotgun sequence of Acrocarpospora phusangensis NBRC 108782.</title>
        <authorList>
            <person name="Komaki H."/>
            <person name="Tamura T."/>
        </authorList>
    </citation>
    <scope>NUCLEOTIDE SEQUENCE</scope>
    <source>
        <strain evidence="2">NBRC 108782</strain>
    </source>
</reference>
<dbReference type="RefSeq" id="WP_204040161.1">
    <property type="nucleotide sequence ID" value="NZ_BOOA01000009.1"/>
</dbReference>
<protein>
    <submittedName>
        <fullName evidence="2">Uncharacterized protein</fullName>
    </submittedName>
</protein>
<feature type="transmembrane region" description="Helical" evidence="1">
    <location>
        <begin position="7"/>
        <end position="23"/>
    </location>
</feature>
<name>A0A919UP76_9ACTN</name>
<evidence type="ECO:0000256" key="1">
    <source>
        <dbReference type="SAM" id="Phobius"/>
    </source>
</evidence>